<reference evidence="6 7" key="1">
    <citation type="submission" date="2017-07" db="EMBL/GenBank/DDBJ databases">
        <title>Amycolatopsis thailandensis Genome sequencing and assembly.</title>
        <authorList>
            <person name="Kaur N."/>
            <person name="Mayilraj S."/>
        </authorList>
    </citation>
    <scope>NUCLEOTIDE SEQUENCE [LARGE SCALE GENOMIC DNA]</scope>
    <source>
        <strain evidence="6 7">JCM 16380</strain>
    </source>
</reference>
<dbReference type="InterPro" id="IPR051601">
    <property type="entry name" value="Serine_prot/Carboxylest_S33"/>
</dbReference>
<dbReference type="OrthoDB" id="4447445at2"/>
<dbReference type="PANTHER" id="PTHR43248">
    <property type="entry name" value="2-SUCCINYL-6-HYDROXY-2,4-CYCLOHEXADIENE-1-CARBOXYLATE SYNTHASE"/>
    <property type="match status" value="1"/>
</dbReference>
<organism evidence="6 7">
    <name type="scientific">Amycolatopsis thailandensis</name>
    <dbReference type="NCBI Taxonomy" id="589330"/>
    <lineage>
        <taxon>Bacteria</taxon>
        <taxon>Bacillati</taxon>
        <taxon>Actinomycetota</taxon>
        <taxon>Actinomycetes</taxon>
        <taxon>Pseudonocardiales</taxon>
        <taxon>Pseudonocardiaceae</taxon>
        <taxon>Amycolatopsis</taxon>
    </lineage>
</organism>
<proteinExistence type="inferred from homology"/>
<dbReference type="RefSeq" id="WP_093934674.1">
    <property type="nucleotide sequence ID" value="NZ_NMQT01000056.1"/>
</dbReference>
<dbReference type="InterPro" id="IPR029058">
    <property type="entry name" value="AB_hydrolase_fold"/>
</dbReference>
<dbReference type="EMBL" id="NMQT01000056">
    <property type="protein sequence ID" value="OXM55849.1"/>
    <property type="molecule type" value="Genomic_DNA"/>
</dbReference>
<dbReference type="Proteomes" id="UP000215223">
    <property type="component" value="Unassembled WGS sequence"/>
</dbReference>
<name>A0A229SAW5_9PSEU</name>
<keyword evidence="2 4" id="KW-0732">Signal</keyword>
<comment type="similarity">
    <text evidence="1">Belongs to the peptidase S33 family.</text>
</comment>
<evidence type="ECO:0000313" key="6">
    <source>
        <dbReference type="EMBL" id="OXM55849.1"/>
    </source>
</evidence>
<dbReference type="PANTHER" id="PTHR43248:SF29">
    <property type="entry name" value="TRIPEPTIDYL AMINOPEPTIDASE"/>
    <property type="match status" value="1"/>
</dbReference>
<protein>
    <submittedName>
        <fullName evidence="6">Hydrolase</fullName>
    </submittedName>
</protein>
<feature type="domain" description="Peptidase S33 tripeptidyl aminopeptidase-like C-terminal" evidence="5">
    <location>
        <begin position="379"/>
        <end position="481"/>
    </location>
</feature>
<feature type="chain" id="PRO_5012218005" evidence="4">
    <location>
        <begin position="25"/>
        <end position="486"/>
    </location>
</feature>
<keyword evidence="7" id="KW-1185">Reference proteome</keyword>
<dbReference type="Pfam" id="PF08386">
    <property type="entry name" value="Abhydrolase_4"/>
    <property type="match status" value="1"/>
</dbReference>
<evidence type="ECO:0000256" key="3">
    <source>
        <dbReference type="ARBA" id="ARBA00022801"/>
    </source>
</evidence>
<feature type="signal peptide" evidence="4">
    <location>
        <begin position="1"/>
        <end position="24"/>
    </location>
</feature>
<dbReference type="Gene3D" id="3.40.50.1820">
    <property type="entry name" value="alpha/beta hydrolase"/>
    <property type="match status" value="1"/>
</dbReference>
<evidence type="ECO:0000256" key="1">
    <source>
        <dbReference type="ARBA" id="ARBA00010088"/>
    </source>
</evidence>
<sequence length="486" mass="51952">MRKALLPVLAAALVTAATPAVASAAPPPKWGPCPEEAAGLGLECGTLDVPLDYRDPGGKTIEIAISRLASAKPEKRRGVLLTNTGGPGGEGLAYPDTLRKLKIPQEVLDSYDVIGMDPRGVHNSTPVTCGLSLLDHPTNIPLYARNSADVTTEAQRVAGVAAKCGSSATASLLPYMTTANTARDMDRVREALGERKVNYFGISYGTYLGSVYTSLFPERSDRFLIDSATGPGGWDADFARMFGQGVEDRFPDFAKFAASKPEYGLGRTPAQVTAKYFELAARLDRKPSPDGYDGKAFRHVTFADLYYDKNLPKLAETWRALDTGKPVPAPAPGGSPAGAAYPSDNYIASQLHVICNDSDWPENVGNYRRNVAIDRFRHPMFGAAAANVTPCAFWPSEPIEPPVKITGHGPSNVLIVQNLRDPATPLAGARKLREAFGDRARMVTVDQGGHLAYLFKDNECANDLATRFLVTGSRPPGDLACGAQGS</sequence>
<dbReference type="InterPro" id="IPR013595">
    <property type="entry name" value="Pept_S33_TAP-like_C"/>
</dbReference>
<evidence type="ECO:0000256" key="4">
    <source>
        <dbReference type="SAM" id="SignalP"/>
    </source>
</evidence>
<comment type="caution">
    <text evidence="6">The sequence shown here is derived from an EMBL/GenBank/DDBJ whole genome shotgun (WGS) entry which is preliminary data.</text>
</comment>
<evidence type="ECO:0000256" key="2">
    <source>
        <dbReference type="ARBA" id="ARBA00022729"/>
    </source>
</evidence>
<keyword evidence="3 6" id="KW-0378">Hydrolase</keyword>
<evidence type="ECO:0000313" key="7">
    <source>
        <dbReference type="Proteomes" id="UP000215223"/>
    </source>
</evidence>
<accession>A0A229SAW5</accession>
<dbReference type="GO" id="GO:0016787">
    <property type="term" value="F:hydrolase activity"/>
    <property type="evidence" value="ECO:0007669"/>
    <property type="project" value="UniProtKB-KW"/>
</dbReference>
<dbReference type="AlphaFoldDB" id="A0A229SAW5"/>
<gene>
    <name evidence="6" type="ORF">CFP71_16145</name>
</gene>
<evidence type="ECO:0000259" key="5">
    <source>
        <dbReference type="Pfam" id="PF08386"/>
    </source>
</evidence>
<dbReference type="SUPFAM" id="SSF53474">
    <property type="entry name" value="alpha/beta-Hydrolases"/>
    <property type="match status" value="1"/>
</dbReference>